<gene>
    <name evidence="2" type="ORF">KSV97_03320</name>
    <name evidence="3" type="ORF">KSW06_03500</name>
</gene>
<dbReference type="AlphaFoldDB" id="A0AAW4MTQ6"/>
<dbReference type="Proteomes" id="UP001197492">
    <property type="component" value="Unassembled WGS sequence"/>
</dbReference>
<protein>
    <submittedName>
        <fullName evidence="2">Uncharacterized protein</fullName>
    </submittedName>
</protein>
<keyword evidence="1" id="KW-0472">Membrane</keyword>
<dbReference type="RefSeq" id="WP_217747245.1">
    <property type="nucleotide sequence ID" value="NZ_JAHOEB010000015.1"/>
</dbReference>
<proteinExistence type="predicted"/>
<evidence type="ECO:0000256" key="1">
    <source>
        <dbReference type="SAM" id="Phobius"/>
    </source>
</evidence>
<sequence length="48" mass="5089">MVKIIFGSKFSDYSHGLARGSSQIGSAILAALTIVLVLVAKKLQKTIN</sequence>
<accession>A0AAW4MTQ6</accession>
<organism evidence="2 4">
    <name type="scientific">Catenibacterium mitsuokai</name>
    <dbReference type="NCBI Taxonomy" id="100886"/>
    <lineage>
        <taxon>Bacteria</taxon>
        <taxon>Bacillati</taxon>
        <taxon>Bacillota</taxon>
        <taxon>Erysipelotrichia</taxon>
        <taxon>Erysipelotrichales</taxon>
        <taxon>Coprobacillaceae</taxon>
        <taxon>Catenibacterium</taxon>
    </lineage>
</organism>
<evidence type="ECO:0000313" key="4">
    <source>
        <dbReference type="Proteomes" id="UP001196408"/>
    </source>
</evidence>
<keyword evidence="1" id="KW-1133">Transmembrane helix</keyword>
<keyword evidence="1" id="KW-0812">Transmembrane</keyword>
<feature type="transmembrane region" description="Helical" evidence="1">
    <location>
        <begin position="20"/>
        <end position="40"/>
    </location>
</feature>
<dbReference type="EMBL" id="JAHOEL010000015">
    <property type="protein sequence ID" value="MBV3392332.1"/>
    <property type="molecule type" value="Genomic_DNA"/>
</dbReference>
<name>A0AAW4MTQ6_9FIRM</name>
<comment type="caution">
    <text evidence="2">The sequence shown here is derived from an EMBL/GenBank/DDBJ whole genome shotgun (WGS) entry which is preliminary data.</text>
</comment>
<evidence type="ECO:0000313" key="2">
    <source>
        <dbReference type="EMBL" id="MBV3382274.1"/>
    </source>
</evidence>
<reference evidence="2 5" key="1">
    <citation type="submission" date="2021-06" db="EMBL/GenBank/DDBJ databases">
        <title>Collection of gut derived symbiotic bacterial strains cultured from healthy donors.</title>
        <authorList>
            <person name="Lin H."/>
            <person name="Littmann E."/>
            <person name="Pamer E.G."/>
        </authorList>
    </citation>
    <scope>NUCLEOTIDE SEQUENCE</scope>
    <source>
        <strain evidence="3 5">MSK.21.70</strain>
        <strain evidence="2">MSK.21.82</strain>
    </source>
</reference>
<evidence type="ECO:0000313" key="3">
    <source>
        <dbReference type="EMBL" id="MBV3392332.1"/>
    </source>
</evidence>
<dbReference type="Proteomes" id="UP001196408">
    <property type="component" value="Unassembled WGS sequence"/>
</dbReference>
<evidence type="ECO:0000313" key="5">
    <source>
        <dbReference type="Proteomes" id="UP001197492"/>
    </source>
</evidence>
<keyword evidence="5" id="KW-1185">Reference proteome</keyword>
<dbReference type="EMBL" id="JAHOEF010000014">
    <property type="protein sequence ID" value="MBV3382274.1"/>
    <property type="molecule type" value="Genomic_DNA"/>
</dbReference>